<feature type="signal peptide" evidence="1">
    <location>
        <begin position="1"/>
        <end position="26"/>
    </location>
</feature>
<name>A0A2N9X5T5_9NEIS</name>
<organism evidence="2 3">
    <name type="scientific">Snodgrassella alvi</name>
    <dbReference type="NCBI Taxonomy" id="1196083"/>
    <lineage>
        <taxon>Bacteria</taxon>
        <taxon>Pseudomonadati</taxon>
        <taxon>Pseudomonadota</taxon>
        <taxon>Betaproteobacteria</taxon>
        <taxon>Neisseriales</taxon>
        <taxon>Neisseriaceae</taxon>
        <taxon>Snodgrassella</taxon>
    </lineage>
</organism>
<dbReference type="AlphaFoldDB" id="A0A2N9X5T5"/>
<dbReference type="NCBIfam" id="NF042415">
    <property type="entry name" value="STY0301_fam"/>
    <property type="match status" value="1"/>
</dbReference>
<dbReference type="EMBL" id="MEIL01000029">
    <property type="protein sequence ID" value="PIT38538.1"/>
    <property type="molecule type" value="Genomic_DNA"/>
</dbReference>
<evidence type="ECO:0000313" key="3">
    <source>
        <dbReference type="Proteomes" id="UP000230202"/>
    </source>
</evidence>
<proteinExistence type="predicted"/>
<feature type="chain" id="PRO_5014796248" description="Secreted protein" evidence="1">
    <location>
        <begin position="27"/>
        <end position="117"/>
    </location>
</feature>
<gene>
    <name evidence="2" type="ORF">BHC54_08360</name>
</gene>
<evidence type="ECO:0000313" key="2">
    <source>
        <dbReference type="EMBL" id="PIT38538.1"/>
    </source>
</evidence>
<evidence type="ECO:0008006" key="4">
    <source>
        <dbReference type="Google" id="ProtNLM"/>
    </source>
</evidence>
<accession>A0A2N9X5T5</accession>
<dbReference type="Proteomes" id="UP000230202">
    <property type="component" value="Unassembled WGS sequence"/>
</dbReference>
<dbReference type="RefSeq" id="WP_100152451.1">
    <property type="nucleotide sequence ID" value="NZ_MEIL01000029.1"/>
</dbReference>
<comment type="caution">
    <text evidence="2">The sequence shown here is derived from an EMBL/GenBank/DDBJ whole genome shotgun (WGS) entry which is preliminary data.</text>
</comment>
<protein>
    <recommendedName>
        <fullName evidence="4">Secreted protein</fullName>
    </recommendedName>
</protein>
<sequence>MLLNKKKRAIVFTNLLLSLISICCHAQTPFISCPSTFSDGRKVYKLYNVNLYDGPICKKASLVPEIKNNKQIWIFDKLMDPTLVCLYDGTSSYIVFDVKGANYCEKTKSPVKAYCMP</sequence>
<evidence type="ECO:0000256" key="1">
    <source>
        <dbReference type="SAM" id="SignalP"/>
    </source>
</evidence>
<keyword evidence="1" id="KW-0732">Signal</keyword>
<dbReference type="InterPro" id="IPR049973">
    <property type="entry name" value="STY0301-like"/>
</dbReference>
<keyword evidence="3" id="KW-1185">Reference proteome</keyword>
<reference evidence="2" key="1">
    <citation type="journal article" date="2017" name="MBio">
        <title>Type VI secretion-mediated competition in the bee gut microbiome.</title>
        <authorList>
            <person name="Steele M.I."/>
            <person name="Kwong W.K."/>
            <person name="Powell J.E."/>
            <person name="Whiteley M."/>
            <person name="Moran N.A."/>
        </authorList>
    </citation>
    <scope>NUCLEOTIDE SEQUENCE [LARGE SCALE GENOMIC DNA]</scope>
    <source>
        <strain evidence="2">WkB273</strain>
    </source>
</reference>